<dbReference type="InParanoid" id="A0A0G4EUX3"/>
<proteinExistence type="predicted"/>
<name>A0A0G4EUX3_VITBC</name>
<sequence>MAGFLLLLLLSVLGAAAQADDPLCWGRAPEVPFMRMLHRPGDQSAELQRVCHVRIPEKLQSKVELRTKAASPEFPLNDSHMKLSFSVGAWGFEEFAEDLSLRRVFSGKQAVVVGLTGIDDIEAHGPKEMPGFEHGQIFFDLNAMYHEAPGTLAIRTDKPCWVVSIARQSSGLTGSGLLVVLLTWIDQFGEYWGCKGASLNDDSSIKELYMLKNYAFWYQRYGFSYNVEQPFQSLLSFKQACTKMIQELSKTSSAFATLERTSR</sequence>
<accession>A0A0G4EUX3</accession>
<gene>
    <name evidence="2" type="ORF">Vbra_8359</name>
</gene>
<feature type="chain" id="PRO_5005187882" evidence="1">
    <location>
        <begin position="20"/>
        <end position="263"/>
    </location>
</feature>
<dbReference type="EMBL" id="CDMY01000325">
    <property type="protein sequence ID" value="CEM02400.1"/>
    <property type="molecule type" value="Genomic_DNA"/>
</dbReference>
<dbReference type="AlphaFoldDB" id="A0A0G4EUX3"/>
<evidence type="ECO:0000313" key="2">
    <source>
        <dbReference type="EMBL" id="CEM02400.1"/>
    </source>
</evidence>
<keyword evidence="3" id="KW-1185">Reference proteome</keyword>
<feature type="signal peptide" evidence="1">
    <location>
        <begin position="1"/>
        <end position="19"/>
    </location>
</feature>
<dbReference type="VEuPathDB" id="CryptoDB:Vbra_8359"/>
<dbReference type="Proteomes" id="UP000041254">
    <property type="component" value="Unassembled WGS sequence"/>
</dbReference>
<keyword evidence="1" id="KW-0732">Signal</keyword>
<evidence type="ECO:0000313" key="3">
    <source>
        <dbReference type="Proteomes" id="UP000041254"/>
    </source>
</evidence>
<organism evidence="2 3">
    <name type="scientific">Vitrella brassicaformis (strain CCMP3155)</name>
    <dbReference type="NCBI Taxonomy" id="1169540"/>
    <lineage>
        <taxon>Eukaryota</taxon>
        <taxon>Sar</taxon>
        <taxon>Alveolata</taxon>
        <taxon>Colpodellida</taxon>
        <taxon>Vitrellaceae</taxon>
        <taxon>Vitrella</taxon>
    </lineage>
</organism>
<protein>
    <submittedName>
        <fullName evidence="2">Uncharacterized protein</fullName>
    </submittedName>
</protein>
<reference evidence="2 3" key="1">
    <citation type="submission" date="2014-11" db="EMBL/GenBank/DDBJ databases">
        <authorList>
            <person name="Zhu J."/>
            <person name="Qi W."/>
            <person name="Song R."/>
        </authorList>
    </citation>
    <scope>NUCLEOTIDE SEQUENCE [LARGE SCALE GENOMIC DNA]</scope>
</reference>
<evidence type="ECO:0000256" key="1">
    <source>
        <dbReference type="SAM" id="SignalP"/>
    </source>
</evidence>